<comment type="similarity">
    <text evidence="2">Belongs to the CPA3 antiporters (TC 2.A.63) subunit E family.</text>
</comment>
<dbReference type="GO" id="GO:0005886">
    <property type="term" value="C:plasma membrane"/>
    <property type="evidence" value="ECO:0007669"/>
    <property type="project" value="UniProtKB-SubCell"/>
</dbReference>
<evidence type="ECO:0000256" key="8">
    <source>
        <dbReference type="SAM" id="Phobius"/>
    </source>
</evidence>
<gene>
    <name evidence="9" type="ORF">D3873_08715</name>
</gene>
<dbReference type="GO" id="GO:0008324">
    <property type="term" value="F:monoatomic cation transmembrane transporter activity"/>
    <property type="evidence" value="ECO:0007669"/>
    <property type="project" value="InterPro"/>
</dbReference>
<feature type="transmembrane region" description="Helical" evidence="8">
    <location>
        <begin position="6"/>
        <end position="39"/>
    </location>
</feature>
<dbReference type="PIRSF" id="PIRSF019239">
    <property type="entry name" value="MrpE"/>
    <property type="match status" value="1"/>
</dbReference>
<dbReference type="AlphaFoldDB" id="A0A385YWR9"/>
<dbReference type="Proteomes" id="UP000265725">
    <property type="component" value="Chromosome"/>
</dbReference>
<evidence type="ECO:0000313" key="10">
    <source>
        <dbReference type="Proteomes" id="UP000265725"/>
    </source>
</evidence>
<accession>A0A385YWR9</accession>
<dbReference type="GO" id="GO:0015297">
    <property type="term" value="F:antiporter activity"/>
    <property type="evidence" value="ECO:0007669"/>
    <property type="project" value="UniProtKB-KW"/>
</dbReference>
<reference evidence="10" key="1">
    <citation type="submission" date="2018-09" db="EMBL/GenBank/DDBJ databases">
        <authorList>
            <person name="Zhu H."/>
        </authorList>
    </citation>
    <scope>NUCLEOTIDE SEQUENCE [LARGE SCALE GENOMIC DNA]</scope>
    <source>
        <strain evidence="10">K2R23-3</strain>
    </source>
</reference>
<dbReference type="InterPro" id="IPR002758">
    <property type="entry name" value="Cation_antiport_E"/>
</dbReference>
<proteinExistence type="inferred from homology"/>
<dbReference type="NCBIfam" id="NF009292">
    <property type="entry name" value="PRK12651.1-3"/>
    <property type="match status" value="1"/>
</dbReference>
<sequence length="159" mass="18337">MAFQVLLNFFIAFLWMFLSMNFTLSTFLIGFILGIIMILMMNRFIPGRFYMGRVWALVKLFFLFLKELFLANFQVLSLIIRPKMPIKPAIFALPTVLEKEWEITLLSNLITLTPGTLVVAISEDSKTLFIHALDYGDAEEAIDSIRNSFERAILEVSRT</sequence>
<evidence type="ECO:0000256" key="7">
    <source>
        <dbReference type="ARBA" id="ARBA00023136"/>
    </source>
</evidence>
<evidence type="ECO:0000256" key="5">
    <source>
        <dbReference type="ARBA" id="ARBA00022692"/>
    </source>
</evidence>
<name>A0A385YWR9_9BACL</name>
<organism evidence="9 10">
    <name type="scientific">Paenisporosarcina cavernae</name>
    <dbReference type="NCBI Taxonomy" id="2320858"/>
    <lineage>
        <taxon>Bacteria</taxon>
        <taxon>Bacillati</taxon>
        <taxon>Bacillota</taxon>
        <taxon>Bacilli</taxon>
        <taxon>Bacillales</taxon>
        <taxon>Caryophanaceae</taxon>
        <taxon>Paenisporosarcina</taxon>
    </lineage>
</organism>
<keyword evidence="3" id="KW-0813">Transport</keyword>
<protein>
    <submittedName>
        <fullName evidence="9">Na+/H+ antiporter subunit E</fullName>
    </submittedName>
</protein>
<evidence type="ECO:0000313" key="9">
    <source>
        <dbReference type="EMBL" id="AYC29952.1"/>
    </source>
</evidence>
<keyword evidence="3" id="KW-0050">Antiport</keyword>
<evidence type="ECO:0000256" key="2">
    <source>
        <dbReference type="ARBA" id="ARBA00006228"/>
    </source>
</evidence>
<feature type="transmembrane region" description="Helical" evidence="8">
    <location>
        <begin position="60"/>
        <end position="80"/>
    </location>
</feature>
<keyword evidence="6 8" id="KW-1133">Transmembrane helix</keyword>
<dbReference type="Pfam" id="PF01899">
    <property type="entry name" value="MNHE"/>
    <property type="match status" value="1"/>
</dbReference>
<evidence type="ECO:0000256" key="4">
    <source>
        <dbReference type="ARBA" id="ARBA00022475"/>
    </source>
</evidence>
<dbReference type="OrthoDB" id="9800498at2"/>
<dbReference type="PANTHER" id="PTHR34584">
    <property type="entry name" value="NA(+)/H(+) ANTIPORTER SUBUNIT E1"/>
    <property type="match status" value="1"/>
</dbReference>
<dbReference type="EMBL" id="CP032418">
    <property type="protein sequence ID" value="AYC29952.1"/>
    <property type="molecule type" value="Genomic_DNA"/>
</dbReference>
<evidence type="ECO:0000256" key="1">
    <source>
        <dbReference type="ARBA" id="ARBA00004651"/>
    </source>
</evidence>
<evidence type="ECO:0000256" key="6">
    <source>
        <dbReference type="ARBA" id="ARBA00022989"/>
    </source>
</evidence>
<comment type="subcellular location">
    <subcellularLocation>
        <location evidence="1">Cell membrane</location>
        <topology evidence="1">Multi-pass membrane protein</topology>
    </subcellularLocation>
</comment>
<keyword evidence="4" id="KW-1003">Cell membrane</keyword>
<dbReference type="RefSeq" id="WP_119883688.1">
    <property type="nucleotide sequence ID" value="NZ_CP032418.1"/>
</dbReference>
<keyword evidence="7 8" id="KW-0472">Membrane</keyword>
<keyword evidence="10" id="KW-1185">Reference proteome</keyword>
<dbReference type="KEGG" id="paek:D3873_08715"/>
<dbReference type="PANTHER" id="PTHR34584:SF1">
    <property type="entry name" value="NA(+)_H(+) ANTIPORTER SUBUNIT E1"/>
    <property type="match status" value="1"/>
</dbReference>
<keyword evidence="5 8" id="KW-0812">Transmembrane</keyword>
<evidence type="ECO:0000256" key="3">
    <source>
        <dbReference type="ARBA" id="ARBA00022449"/>
    </source>
</evidence>